<dbReference type="InterPro" id="IPR001775">
    <property type="entry name" value="GspD/PilQ"/>
</dbReference>
<dbReference type="Pfam" id="PF00263">
    <property type="entry name" value="Secretin"/>
    <property type="match status" value="1"/>
</dbReference>
<dbReference type="PANTHER" id="PTHR30332">
    <property type="entry name" value="PROBABLE GENERAL SECRETION PATHWAY PROTEIN D"/>
    <property type="match status" value="1"/>
</dbReference>
<proteinExistence type="inferred from homology"/>
<comment type="similarity">
    <text evidence="1">Belongs to the bacterial secretin family.</text>
</comment>
<feature type="domain" description="Type II/III secretion system secretin-like" evidence="3">
    <location>
        <begin position="322"/>
        <end position="476"/>
    </location>
</feature>
<dbReference type="InterPro" id="IPR004846">
    <property type="entry name" value="T2SS/T3SS_dom"/>
</dbReference>
<dbReference type="InterPro" id="IPR032789">
    <property type="entry name" value="T2SS-T3SS_pil_N"/>
</dbReference>
<evidence type="ECO:0000256" key="2">
    <source>
        <dbReference type="SAM" id="MobiDB-lite"/>
    </source>
</evidence>
<gene>
    <name evidence="5" type="ORF">G3574_15275</name>
</gene>
<evidence type="ECO:0000256" key="1">
    <source>
        <dbReference type="RuleBase" id="RU004003"/>
    </source>
</evidence>
<dbReference type="GO" id="GO:0009306">
    <property type="term" value="P:protein secretion"/>
    <property type="evidence" value="ECO:0007669"/>
    <property type="project" value="InterPro"/>
</dbReference>
<dbReference type="Proteomes" id="UP000482155">
    <property type="component" value="Unassembled WGS sequence"/>
</dbReference>
<feature type="region of interest" description="Disordered" evidence="2">
    <location>
        <begin position="54"/>
        <end position="92"/>
    </location>
</feature>
<evidence type="ECO:0000313" key="6">
    <source>
        <dbReference type="Proteomes" id="UP000482155"/>
    </source>
</evidence>
<organism evidence="5 6">
    <name type="scientific">Noviherbaspirillum galbum</name>
    <dbReference type="NCBI Taxonomy" id="2709383"/>
    <lineage>
        <taxon>Bacteria</taxon>
        <taxon>Pseudomonadati</taxon>
        <taxon>Pseudomonadota</taxon>
        <taxon>Betaproteobacteria</taxon>
        <taxon>Burkholderiales</taxon>
        <taxon>Oxalobacteraceae</taxon>
        <taxon>Noviherbaspirillum</taxon>
    </lineage>
</organism>
<feature type="region of interest" description="Disordered" evidence="2">
    <location>
        <begin position="497"/>
        <end position="538"/>
    </location>
</feature>
<accession>A0A6B3SNJ9</accession>
<reference evidence="5 6" key="1">
    <citation type="submission" date="2020-02" db="EMBL/GenBank/DDBJ databases">
        <authorList>
            <person name="Kim M.K."/>
        </authorList>
    </citation>
    <scope>NUCLEOTIDE SEQUENCE [LARGE SCALE GENOMIC DNA]</scope>
    <source>
        <strain evidence="5 6">17J57-3</strain>
    </source>
</reference>
<evidence type="ECO:0000259" key="3">
    <source>
        <dbReference type="Pfam" id="PF00263"/>
    </source>
</evidence>
<dbReference type="Pfam" id="PF13629">
    <property type="entry name" value="T2SS-T3SS_pil_N"/>
    <property type="match status" value="1"/>
</dbReference>
<dbReference type="PANTHER" id="PTHR30332:SF17">
    <property type="entry name" value="TYPE IV PILIATION SYSTEM PROTEIN DR_0774-RELATED"/>
    <property type="match status" value="1"/>
</dbReference>
<sequence>MKNDMIHKPFLASALPPAVGFDSMARRLVTWLCAVFLAGFGAPSSGATAIDTDTAHAQARPAQPDRRRPAIVHAGNPAPRNDAPPGKADDQPQVPEIDMFVGESRVFPTPGVARIAVGNGQILTAAALDSKETIIFANGAGSSTLFVWNEDGRHQRIKVNIMQGDITRIARDIAAFLAKIPRARASIVGDKVIVEGDKLSDADLAKIELLGKRYPQIVNFTNPLGWEQMVMMDVKVVEFPRTELRDIGLKWNAAAGGAGAGVIWSPFRSGDGVFQLNIPSPSGSALPVGTSQVQGAAGVPAPSGLNALAAVNLGLTAQLNLLARDGRATILAEPQLSTRNGSTASFVAGGEIPYTVASITGVTVAFKSYGIKLNVSPRVDSTGVIRARIGAEVSAIDPSVSSPGGPALLTRRTDAEFNVHSGETIVLSGLLQRDNSTDIDKVPLLGDLPVIGALFRSKRFQNKETELVVFVTPTLVDSHTPAMAERVDRTAERLRRDLGRPPYLSDPLQPGPDDAPGPVKKDDAASTVSDPVELMIDD</sequence>
<dbReference type="EMBL" id="JAAIVB010000050">
    <property type="protein sequence ID" value="NEX62450.1"/>
    <property type="molecule type" value="Genomic_DNA"/>
</dbReference>
<evidence type="ECO:0000259" key="4">
    <source>
        <dbReference type="Pfam" id="PF13629"/>
    </source>
</evidence>
<protein>
    <submittedName>
        <fullName evidence="5">Secretory apparatus</fullName>
    </submittedName>
</protein>
<dbReference type="AlphaFoldDB" id="A0A6B3SNJ9"/>
<dbReference type="GO" id="GO:0015627">
    <property type="term" value="C:type II protein secretion system complex"/>
    <property type="evidence" value="ECO:0007669"/>
    <property type="project" value="TreeGrafter"/>
</dbReference>
<dbReference type="PRINTS" id="PR00811">
    <property type="entry name" value="BCTERIALGSPD"/>
</dbReference>
<evidence type="ECO:0000313" key="5">
    <source>
        <dbReference type="EMBL" id="NEX62450.1"/>
    </source>
</evidence>
<keyword evidence="6" id="KW-1185">Reference proteome</keyword>
<comment type="caution">
    <text evidence="5">The sequence shown here is derived from an EMBL/GenBank/DDBJ whole genome shotgun (WGS) entry which is preliminary data.</text>
</comment>
<name>A0A6B3SNJ9_9BURK</name>
<feature type="domain" description="Pilus formation protein N-terminal" evidence="4">
    <location>
        <begin position="95"/>
        <end position="160"/>
    </location>
</feature>
<dbReference type="InterPro" id="IPR050810">
    <property type="entry name" value="Bact_Secretion_Sys_Channel"/>
</dbReference>